<dbReference type="SUPFAM" id="SSF111331">
    <property type="entry name" value="NAD kinase/diacylglycerol kinase-like"/>
    <property type="match status" value="1"/>
</dbReference>
<dbReference type="Gene3D" id="2.60.200.30">
    <property type="entry name" value="Probable inorganic polyphosphate/atp-NAD kinase, domain 2"/>
    <property type="match status" value="1"/>
</dbReference>
<reference evidence="2" key="1">
    <citation type="journal article" date="2019" name="Int. J. Syst. Evol. Microbiol.">
        <title>The Global Catalogue of Microorganisms (GCM) 10K type strain sequencing project: providing services to taxonomists for standard genome sequencing and annotation.</title>
        <authorList>
            <consortium name="The Broad Institute Genomics Platform"/>
            <consortium name="The Broad Institute Genome Sequencing Center for Infectious Disease"/>
            <person name="Wu L."/>
            <person name="Ma J."/>
        </authorList>
    </citation>
    <scope>NUCLEOTIDE SEQUENCE [LARGE SCALE GENOMIC DNA]</scope>
    <source>
        <strain evidence="2">JCM 30531</strain>
    </source>
</reference>
<keyword evidence="2" id="KW-1185">Reference proteome</keyword>
<comment type="caution">
    <text evidence="1">The sequence shown here is derived from an EMBL/GenBank/DDBJ whole genome shotgun (WGS) entry which is preliminary data.</text>
</comment>
<evidence type="ECO:0000313" key="2">
    <source>
        <dbReference type="Proteomes" id="UP000653477"/>
    </source>
</evidence>
<evidence type="ECO:0008006" key="3">
    <source>
        <dbReference type="Google" id="ProtNLM"/>
    </source>
</evidence>
<gene>
    <name evidence="1" type="ORF">GCM10007088_12270</name>
</gene>
<proteinExistence type="predicted"/>
<organism evidence="1 2">
    <name type="scientific">Porphyromonas pasteri</name>
    <dbReference type="NCBI Taxonomy" id="1583331"/>
    <lineage>
        <taxon>Bacteria</taxon>
        <taxon>Pseudomonadati</taxon>
        <taxon>Bacteroidota</taxon>
        <taxon>Bacteroidia</taxon>
        <taxon>Bacteroidales</taxon>
        <taxon>Porphyromonadaceae</taxon>
        <taxon>Porphyromonas</taxon>
    </lineage>
</organism>
<dbReference type="InterPro" id="IPR017437">
    <property type="entry name" value="ATP-NAD_kinase_PpnK-typ_C"/>
</dbReference>
<dbReference type="PANTHER" id="PTHR20275:SF0">
    <property type="entry name" value="NAD KINASE"/>
    <property type="match status" value="1"/>
</dbReference>
<dbReference type="PANTHER" id="PTHR20275">
    <property type="entry name" value="NAD KINASE"/>
    <property type="match status" value="1"/>
</dbReference>
<sequence>MLLSVEVDGAHYGEALNDVALLKRETGSMITLHARLADTELASYECDGLVISTPSGSTAYSLSAYGPLMMPQVRAMLITPIAPHSLTMRPLVIPEDETIELTVSARNNTFLIVLDGQTKILPCGAKITIRKSVNSLCLLHLDSHSFTDTLRKKLLWAAPVRE</sequence>
<dbReference type="Proteomes" id="UP000653477">
    <property type="component" value="Unassembled WGS sequence"/>
</dbReference>
<dbReference type="Pfam" id="PF20143">
    <property type="entry name" value="NAD_kinase_C"/>
    <property type="match status" value="1"/>
</dbReference>
<dbReference type="EMBL" id="BMPU01000003">
    <property type="protein sequence ID" value="GGM55034.1"/>
    <property type="molecule type" value="Genomic_DNA"/>
</dbReference>
<accession>A0ABQ2H7D3</accession>
<name>A0ABQ2H7D3_9PORP</name>
<evidence type="ECO:0000313" key="1">
    <source>
        <dbReference type="EMBL" id="GGM55034.1"/>
    </source>
</evidence>
<protein>
    <recommendedName>
        <fullName evidence="3">NAD(+) kinase</fullName>
    </recommendedName>
</protein>
<dbReference type="InterPro" id="IPR016064">
    <property type="entry name" value="NAD/diacylglycerol_kinase_sf"/>
</dbReference>